<dbReference type="Proteomes" id="UP000601361">
    <property type="component" value="Unassembled WGS sequence"/>
</dbReference>
<gene>
    <name evidence="2" type="ORF">GCM10011378_07960</name>
</gene>
<keyword evidence="3" id="KW-1185">Reference proteome</keyword>
<proteinExistence type="predicted"/>
<protein>
    <submittedName>
        <fullName evidence="2">Uncharacterized protein</fullName>
    </submittedName>
</protein>
<dbReference type="EMBL" id="BMGS01000002">
    <property type="protein sequence ID" value="GGG33933.1"/>
    <property type="molecule type" value="Genomic_DNA"/>
</dbReference>
<feature type="transmembrane region" description="Helical" evidence="1">
    <location>
        <begin position="27"/>
        <end position="48"/>
    </location>
</feature>
<keyword evidence="1" id="KW-0812">Transmembrane</keyword>
<reference evidence="3" key="1">
    <citation type="journal article" date="2019" name="Int. J. Syst. Evol. Microbiol.">
        <title>The Global Catalogue of Microorganisms (GCM) 10K type strain sequencing project: providing services to taxonomists for standard genome sequencing and annotation.</title>
        <authorList>
            <consortium name="The Broad Institute Genomics Platform"/>
            <consortium name="The Broad Institute Genome Sequencing Center for Infectious Disease"/>
            <person name="Wu L."/>
            <person name="Ma J."/>
        </authorList>
    </citation>
    <scope>NUCLEOTIDE SEQUENCE [LARGE SCALE GENOMIC DNA]</scope>
    <source>
        <strain evidence="3">CGMCC 1.12990</strain>
    </source>
</reference>
<sequence>MPSLTSHPRLTAQAQAKARRANRLEKIALGLVLIICALMLGSCTPRAYSLTTQDAQHLAPAQVAAPVLADAG</sequence>
<name>A0ABQ1WK26_9BACT</name>
<comment type="caution">
    <text evidence="2">The sequence shown here is derived from an EMBL/GenBank/DDBJ whole genome shotgun (WGS) entry which is preliminary data.</text>
</comment>
<dbReference type="RefSeq" id="WP_188556528.1">
    <property type="nucleotide sequence ID" value="NZ_BMGS01000002.1"/>
</dbReference>
<keyword evidence="1" id="KW-1133">Transmembrane helix</keyword>
<accession>A0ABQ1WK26</accession>
<evidence type="ECO:0000313" key="3">
    <source>
        <dbReference type="Proteomes" id="UP000601361"/>
    </source>
</evidence>
<evidence type="ECO:0000256" key="1">
    <source>
        <dbReference type="SAM" id="Phobius"/>
    </source>
</evidence>
<evidence type="ECO:0000313" key="2">
    <source>
        <dbReference type="EMBL" id="GGG33933.1"/>
    </source>
</evidence>
<keyword evidence="1" id="KW-0472">Membrane</keyword>
<organism evidence="2 3">
    <name type="scientific">Hymenobacter glacieicola</name>
    <dbReference type="NCBI Taxonomy" id="1562124"/>
    <lineage>
        <taxon>Bacteria</taxon>
        <taxon>Pseudomonadati</taxon>
        <taxon>Bacteroidota</taxon>
        <taxon>Cytophagia</taxon>
        <taxon>Cytophagales</taxon>
        <taxon>Hymenobacteraceae</taxon>
        <taxon>Hymenobacter</taxon>
    </lineage>
</organism>